<feature type="compositionally biased region" description="Polar residues" evidence="1">
    <location>
        <begin position="462"/>
        <end position="474"/>
    </location>
</feature>
<keyword evidence="3" id="KW-0456">Lyase</keyword>
<dbReference type="EC" id="4.2.2.19" evidence="3"/>
<dbReference type="EMBL" id="CP036275">
    <property type="protein sequence ID" value="QDU38985.1"/>
    <property type="molecule type" value="Genomic_DNA"/>
</dbReference>
<dbReference type="KEGG" id="mri:Mal4_33170"/>
<evidence type="ECO:0000256" key="2">
    <source>
        <dbReference type="SAM" id="SignalP"/>
    </source>
</evidence>
<feature type="compositionally biased region" description="Basic and acidic residues" evidence="1">
    <location>
        <begin position="431"/>
        <end position="443"/>
    </location>
</feature>
<sequence precursor="true">MGRAFTPAAVIVLCVWRSVAAAEFPVRPETDVEPLTREVQAGDVIVLQNGTWRDADLKFERLPGTEDEPIHIRAETPGQVVLTGQTEFRFSGTHVVVSGLVFRNTDGVSDVMQLRTHSERHAHHCRVTDCVFEQTPEGEAGSESRWLSVYGTNNRIDHCDFAGKRSRGPTLVVWVNEEVEQHRIDHNHFGSRPPLGRNGGETIRIGTSEVSELDCRSIVEDNYFHACDGEAEIISNKSCENVYRHNLFEACAGALTLRHGHRCRVEGNVFLGRTKGGTGGVRIIGQQHSVTNNYFEGLRGDAERAAICLMNGIPNGSLNGYAPVEKAVVSHNTFVDCKVSVEIGVGVGRRQSAEPADCRFTHNAFLPDKWPVFRVHVQPRAFVWEANRLESDRMHENELVTIRRSDLLFTRHDDGLLRPVSAEGIRTGIESGEKYDLDGHPRSDATLAGCDDPSTPLRQLPSAATTGPSWRTRQ</sequence>
<dbReference type="GO" id="GO:0033999">
    <property type="term" value="F:chondroitin B lyase activity"/>
    <property type="evidence" value="ECO:0007669"/>
    <property type="project" value="UniProtKB-EC"/>
</dbReference>
<feature type="chain" id="PRO_5021726058" evidence="2">
    <location>
        <begin position="22"/>
        <end position="474"/>
    </location>
</feature>
<dbReference type="Gene3D" id="2.160.20.10">
    <property type="entry name" value="Single-stranded right-handed beta-helix, Pectin lyase-like"/>
    <property type="match status" value="1"/>
</dbReference>
<proteinExistence type="predicted"/>
<dbReference type="InterPro" id="IPR039513">
    <property type="entry name" value="PL-6"/>
</dbReference>
<dbReference type="AlphaFoldDB" id="A0A517Z933"/>
<name>A0A517Z933_9PLAN</name>
<dbReference type="SUPFAM" id="SSF51126">
    <property type="entry name" value="Pectin lyase-like"/>
    <property type="match status" value="1"/>
</dbReference>
<dbReference type="CDD" id="cd14251">
    <property type="entry name" value="PL-6"/>
    <property type="match status" value="1"/>
</dbReference>
<evidence type="ECO:0000256" key="1">
    <source>
        <dbReference type="SAM" id="MobiDB-lite"/>
    </source>
</evidence>
<evidence type="ECO:0000313" key="4">
    <source>
        <dbReference type="Proteomes" id="UP000320496"/>
    </source>
</evidence>
<dbReference type="Pfam" id="PF14592">
    <property type="entry name" value="Chondroitinas_B"/>
    <property type="match status" value="1"/>
</dbReference>
<feature type="region of interest" description="Disordered" evidence="1">
    <location>
        <begin position="431"/>
        <end position="474"/>
    </location>
</feature>
<feature type="signal peptide" evidence="2">
    <location>
        <begin position="1"/>
        <end position="21"/>
    </location>
</feature>
<dbReference type="InterPro" id="IPR012334">
    <property type="entry name" value="Pectin_lyas_fold"/>
</dbReference>
<dbReference type="Proteomes" id="UP000320496">
    <property type="component" value="Chromosome"/>
</dbReference>
<keyword evidence="4" id="KW-1185">Reference proteome</keyword>
<reference evidence="3 4" key="1">
    <citation type="submission" date="2019-02" db="EMBL/GenBank/DDBJ databases">
        <title>Deep-cultivation of Planctomycetes and their phenomic and genomic characterization uncovers novel biology.</title>
        <authorList>
            <person name="Wiegand S."/>
            <person name="Jogler M."/>
            <person name="Boedeker C."/>
            <person name="Pinto D."/>
            <person name="Vollmers J."/>
            <person name="Rivas-Marin E."/>
            <person name="Kohn T."/>
            <person name="Peeters S.H."/>
            <person name="Heuer A."/>
            <person name="Rast P."/>
            <person name="Oberbeckmann S."/>
            <person name="Bunk B."/>
            <person name="Jeske O."/>
            <person name="Meyerdierks A."/>
            <person name="Storesund J.E."/>
            <person name="Kallscheuer N."/>
            <person name="Luecker S."/>
            <person name="Lage O.M."/>
            <person name="Pohl T."/>
            <person name="Merkel B.J."/>
            <person name="Hornburger P."/>
            <person name="Mueller R.-W."/>
            <person name="Bruemmer F."/>
            <person name="Labrenz M."/>
            <person name="Spormann A.M."/>
            <person name="Op den Camp H."/>
            <person name="Overmann J."/>
            <person name="Amann R."/>
            <person name="Jetten M.S.M."/>
            <person name="Mascher T."/>
            <person name="Medema M.H."/>
            <person name="Devos D.P."/>
            <person name="Kaster A.-K."/>
            <person name="Ovreas L."/>
            <person name="Rohde M."/>
            <person name="Galperin M.Y."/>
            <person name="Jogler C."/>
        </authorList>
    </citation>
    <scope>NUCLEOTIDE SEQUENCE [LARGE SCALE GENOMIC DNA]</scope>
    <source>
        <strain evidence="3 4">Mal4</strain>
    </source>
</reference>
<dbReference type="InterPro" id="IPR011050">
    <property type="entry name" value="Pectin_lyase_fold/virulence"/>
</dbReference>
<evidence type="ECO:0000313" key="3">
    <source>
        <dbReference type="EMBL" id="QDU38985.1"/>
    </source>
</evidence>
<accession>A0A517Z933</accession>
<protein>
    <submittedName>
        <fullName evidence="3">Chondroitinase-B</fullName>
        <ecNumber evidence="3">4.2.2.19</ecNumber>
    </submittedName>
</protein>
<gene>
    <name evidence="3" type="primary">cslB</name>
    <name evidence="3" type="ORF">Mal4_33170</name>
</gene>
<keyword evidence="2" id="KW-0732">Signal</keyword>
<organism evidence="3 4">
    <name type="scientific">Maioricimonas rarisocia</name>
    <dbReference type="NCBI Taxonomy" id="2528026"/>
    <lineage>
        <taxon>Bacteria</taxon>
        <taxon>Pseudomonadati</taxon>
        <taxon>Planctomycetota</taxon>
        <taxon>Planctomycetia</taxon>
        <taxon>Planctomycetales</taxon>
        <taxon>Planctomycetaceae</taxon>
        <taxon>Maioricimonas</taxon>
    </lineage>
</organism>